<dbReference type="Gene3D" id="3.40.50.150">
    <property type="entry name" value="Vaccinia Virus protein VP39"/>
    <property type="match status" value="1"/>
</dbReference>
<keyword evidence="5" id="KW-0949">S-adenosyl-L-methionine</keyword>
<keyword evidence="2" id="KW-0698">rRNA processing</keyword>
<evidence type="ECO:0000256" key="2">
    <source>
        <dbReference type="ARBA" id="ARBA00022552"/>
    </source>
</evidence>
<dbReference type="InterPro" id="IPR002877">
    <property type="entry name" value="RNA_MeTrfase_FtsJ_dom"/>
</dbReference>
<dbReference type="GO" id="GO:0005739">
    <property type="term" value="C:mitochondrion"/>
    <property type="evidence" value="ECO:0007669"/>
    <property type="project" value="TreeGrafter"/>
</dbReference>
<feature type="compositionally biased region" description="Basic and acidic residues" evidence="8">
    <location>
        <begin position="388"/>
        <end position="403"/>
    </location>
</feature>
<evidence type="ECO:0000256" key="5">
    <source>
        <dbReference type="ARBA" id="ARBA00022691"/>
    </source>
</evidence>
<reference evidence="10" key="1">
    <citation type="journal article" date="2023" name="Mol. Phylogenet. Evol.">
        <title>Genome-scale phylogeny and comparative genomics of the fungal order Sordariales.</title>
        <authorList>
            <person name="Hensen N."/>
            <person name="Bonometti L."/>
            <person name="Westerberg I."/>
            <person name="Brannstrom I.O."/>
            <person name="Guillou S."/>
            <person name="Cros-Aarteil S."/>
            <person name="Calhoun S."/>
            <person name="Haridas S."/>
            <person name="Kuo A."/>
            <person name="Mondo S."/>
            <person name="Pangilinan J."/>
            <person name="Riley R."/>
            <person name="LaButti K."/>
            <person name="Andreopoulos B."/>
            <person name="Lipzen A."/>
            <person name="Chen C."/>
            <person name="Yan M."/>
            <person name="Daum C."/>
            <person name="Ng V."/>
            <person name="Clum A."/>
            <person name="Steindorff A."/>
            <person name="Ohm R.A."/>
            <person name="Martin F."/>
            <person name="Silar P."/>
            <person name="Natvig D.O."/>
            <person name="Lalanne C."/>
            <person name="Gautier V."/>
            <person name="Ament-Velasquez S.L."/>
            <person name="Kruys A."/>
            <person name="Hutchinson M.I."/>
            <person name="Powell A.J."/>
            <person name="Barry K."/>
            <person name="Miller A.N."/>
            <person name="Grigoriev I.V."/>
            <person name="Debuchy R."/>
            <person name="Gladieux P."/>
            <person name="Hiltunen Thoren M."/>
            <person name="Johannesson H."/>
        </authorList>
    </citation>
    <scope>NUCLEOTIDE SEQUENCE</scope>
    <source>
        <strain evidence="10">CBS 232.78</strain>
    </source>
</reference>
<comment type="similarity">
    <text evidence="1">Belongs to the class I-like SAM-binding methyltransferase superfamily. RNA methyltransferase RlmE family.</text>
</comment>
<feature type="region of interest" description="Disordered" evidence="8">
    <location>
        <begin position="848"/>
        <end position="879"/>
    </location>
</feature>
<dbReference type="SUPFAM" id="SSF53335">
    <property type="entry name" value="S-adenosyl-L-methionine-dependent methyltransferases"/>
    <property type="match status" value="1"/>
</dbReference>
<feature type="domain" description="Ribosomal RNA methyltransferase FtsJ" evidence="9">
    <location>
        <begin position="710"/>
        <end position="997"/>
    </location>
</feature>
<feature type="coiled-coil region" evidence="7">
    <location>
        <begin position="58"/>
        <end position="113"/>
    </location>
</feature>
<protein>
    <recommendedName>
        <fullName evidence="6">rRNA methyltransferase 2, mitochondrial</fullName>
    </recommendedName>
</protein>
<keyword evidence="11" id="KW-1185">Reference proteome</keyword>
<feature type="compositionally biased region" description="Acidic residues" evidence="8">
    <location>
        <begin position="526"/>
        <end position="535"/>
    </location>
</feature>
<feature type="region of interest" description="Disordered" evidence="8">
    <location>
        <begin position="684"/>
        <end position="703"/>
    </location>
</feature>
<name>A0AAE0U915_9PEZI</name>
<dbReference type="HAMAP" id="MF_01547">
    <property type="entry name" value="RNA_methyltr_E"/>
    <property type="match status" value="1"/>
</dbReference>
<dbReference type="AlphaFoldDB" id="A0AAE0U915"/>
<evidence type="ECO:0000256" key="1">
    <source>
        <dbReference type="ARBA" id="ARBA00009258"/>
    </source>
</evidence>
<dbReference type="InterPro" id="IPR050082">
    <property type="entry name" value="RNA_methyltr_RlmE"/>
</dbReference>
<evidence type="ECO:0000259" key="9">
    <source>
        <dbReference type="Pfam" id="PF01728"/>
    </source>
</evidence>
<evidence type="ECO:0000313" key="11">
    <source>
        <dbReference type="Proteomes" id="UP001285441"/>
    </source>
</evidence>
<feature type="compositionally biased region" description="Low complexity" evidence="8">
    <location>
        <begin position="852"/>
        <end position="867"/>
    </location>
</feature>
<evidence type="ECO:0000256" key="6">
    <source>
        <dbReference type="ARBA" id="ARBA00041184"/>
    </source>
</evidence>
<comment type="caution">
    <text evidence="10">The sequence shown here is derived from an EMBL/GenBank/DDBJ whole genome shotgun (WGS) entry which is preliminary data.</text>
</comment>
<evidence type="ECO:0000256" key="4">
    <source>
        <dbReference type="ARBA" id="ARBA00022679"/>
    </source>
</evidence>
<feature type="compositionally biased region" description="Polar residues" evidence="8">
    <location>
        <begin position="417"/>
        <end position="436"/>
    </location>
</feature>
<dbReference type="PANTHER" id="PTHR10920:SF18">
    <property type="entry name" value="RRNA METHYLTRANSFERASE 2, MITOCHONDRIAL"/>
    <property type="match status" value="1"/>
</dbReference>
<dbReference type="InterPro" id="IPR015507">
    <property type="entry name" value="rRNA-MeTfrase_E"/>
</dbReference>
<sequence>MPSKNASRCVNTDSEKRTELVHNSDMKYHRTRHQTELLIKEEEARRLTLRGLLLRDDNASLKGQIAQKIAQIKDLADQGNDVRIQLDSLQQKCRRQETLMQTQSREITQLKEELSTYSSVSQDSAKLLSEKLALSREVAVIKPELEHLRSQLSHQMDVLAEKLALERQLNALEVELANEKRAAQKALQDQEREKQEEEELRKQVRELEKQLAKEKRAAEKNVQSKDDEAEGELQSLREQLARSEKNLAAQKRKVEQLTKTQESAANDAEEELEQLRQTEELAKLQEKLANVEKALATEKKEKARIQKENEQALADVEERQQAYETKLEKFKAKFRETQQELKQCQADLEKAREQSVTIPSTKTTTVPTKKPAAKGPGRKKRSSNEISLDDKILATPNKDDRPKRPLKKRGFDPSTMVEKSNFSITPFLNKTVNLSDLSPKASGEEATRTMPTIQLGKPSEEATVTAPMAVNDDEPTDTEELAPKADEKQPRGRKPKVLADAPPSKKNLTVRNPKTPLSGSPLEKVAEEEADESGEQENRSAESAGLSAPATKTVLKAKAQPAEARSSGGASAPTTEAEPKKKKRKVLGASAKPTNIFEEEDEGERVVVAPAPAAAAAVASKRPPKAGLNGARAFAGKAAMRAGGAKNPFAGATLARTLLGPLLLSFCPSQPHAQAVLATHHARYSSSNSRWKQRQGTDSFARDAKVQGLKSRAAFKLLEMDAKYRLFKRDLPQNAPGQVVVDLGFAPGSWSQVALERTKPNGSVLGIDLIPAQPPKGVSVIQGNFLSPGVQGLVKRFLLEAERKRRVQRKADTEAEAGAEVGLGEDGGDIFVGNRPSYIDMERREAALDTNTETTSSSSSRESAAESGPVEEQNGGKATEVMKRRLVDVILSDMSEPWPQTSGFTVRSLSNPHIRLMNTSGIPFKDHAGSMDLCLAALSFASETLKPGGHFVCKFYQGAEDKAFENKLKKMFAKVHREKPDSSRSESREAFFVALKRKGGVTLEDIEGPR</sequence>
<dbReference type="InterPro" id="IPR029063">
    <property type="entry name" value="SAM-dependent_MTases_sf"/>
</dbReference>
<keyword evidence="7" id="KW-0175">Coiled coil</keyword>
<feature type="compositionally biased region" description="Low complexity" evidence="8">
    <location>
        <begin position="355"/>
        <end position="375"/>
    </location>
</feature>
<accession>A0AAE0U915</accession>
<feature type="compositionally biased region" description="Polar residues" evidence="8">
    <location>
        <begin position="684"/>
        <end position="698"/>
    </location>
</feature>
<dbReference type="GO" id="GO:0008650">
    <property type="term" value="F:rRNA (uridine-2'-O-)-methyltransferase activity"/>
    <property type="evidence" value="ECO:0007669"/>
    <property type="project" value="TreeGrafter"/>
</dbReference>
<evidence type="ECO:0000313" key="10">
    <source>
        <dbReference type="EMBL" id="KAK3395272.1"/>
    </source>
</evidence>
<feature type="compositionally biased region" description="Acidic residues" evidence="8">
    <location>
        <begin position="471"/>
        <end position="480"/>
    </location>
</feature>
<organism evidence="10 11">
    <name type="scientific">Podospora didyma</name>
    <dbReference type="NCBI Taxonomy" id="330526"/>
    <lineage>
        <taxon>Eukaryota</taxon>
        <taxon>Fungi</taxon>
        <taxon>Dikarya</taxon>
        <taxon>Ascomycota</taxon>
        <taxon>Pezizomycotina</taxon>
        <taxon>Sordariomycetes</taxon>
        <taxon>Sordariomycetidae</taxon>
        <taxon>Sordariales</taxon>
        <taxon>Podosporaceae</taxon>
        <taxon>Podospora</taxon>
    </lineage>
</organism>
<dbReference type="Proteomes" id="UP001285441">
    <property type="component" value="Unassembled WGS sequence"/>
</dbReference>
<feature type="compositionally biased region" description="Basic and acidic residues" evidence="8">
    <location>
        <begin position="481"/>
        <end position="490"/>
    </location>
</feature>
<gene>
    <name evidence="10" type="ORF">B0H63DRAFT_427392</name>
</gene>
<evidence type="ECO:0000256" key="7">
    <source>
        <dbReference type="SAM" id="Coils"/>
    </source>
</evidence>
<evidence type="ECO:0000256" key="8">
    <source>
        <dbReference type="SAM" id="MobiDB-lite"/>
    </source>
</evidence>
<reference evidence="10" key="2">
    <citation type="submission" date="2023-06" db="EMBL/GenBank/DDBJ databases">
        <authorList>
            <consortium name="Lawrence Berkeley National Laboratory"/>
            <person name="Haridas S."/>
            <person name="Hensen N."/>
            <person name="Bonometti L."/>
            <person name="Westerberg I."/>
            <person name="Brannstrom I.O."/>
            <person name="Guillou S."/>
            <person name="Cros-Aarteil S."/>
            <person name="Calhoun S."/>
            <person name="Kuo A."/>
            <person name="Mondo S."/>
            <person name="Pangilinan J."/>
            <person name="Riley R."/>
            <person name="LaButti K."/>
            <person name="Andreopoulos B."/>
            <person name="Lipzen A."/>
            <person name="Chen C."/>
            <person name="Yanf M."/>
            <person name="Daum C."/>
            <person name="Ng V."/>
            <person name="Clum A."/>
            <person name="Steindorff A."/>
            <person name="Ohm R."/>
            <person name="Martin F."/>
            <person name="Silar P."/>
            <person name="Natvig D."/>
            <person name="Lalanne C."/>
            <person name="Gautier V."/>
            <person name="Ament-velasquez S.L."/>
            <person name="Kruys A."/>
            <person name="Hutchinson M.I."/>
            <person name="Powell A.J."/>
            <person name="Barry K."/>
            <person name="Miller A.N."/>
            <person name="Grigoriev I.V."/>
            <person name="Debuchy R."/>
            <person name="Gladieux P."/>
            <person name="Thoren M.H."/>
            <person name="Johannesson H."/>
        </authorList>
    </citation>
    <scope>NUCLEOTIDE SEQUENCE</scope>
    <source>
        <strain evidence="10">CBS 232.78</strain>
    </source>
</reference>
<feature type="region of interest" description="Disordered" evidence="8">
    <location>
        <begin position="247"/>
        <end position="276"/>
    </location>
</feature>
<feature type="compositionally biased region" description="Polar residues" evidence="8">
    <location>
        <begin position="506"/>
        <end position="518"/>
    </location>
</feature>
<feature type="compositionally biased region" description="Basic and acidic residues" evidence="8">
    <location>
        <begin position="212"/>
        <end position="226"/>
    </location>
</feature>
<evidence type="ECO:0000256" key="3">
    <source>
        <dbReference type="ARBA" id="ARBA00022603"/>
    </source>
</evidence>
<dbReference type="Pfam" id="PF01728">
    <property type="entry name" value="FtsJ"/>
    <property type="match status" value="1"/>
</dbReference>
<proteinExistence type="inferred from homology"/>
<feature type="region of interest" description="Disordered" evidence="8">
    <location>
        <begin position="345"/>
        <end position="588"/>
    </location>
</feature>
<dbReference type="PANTHER" id="PTHR10920">
    <property type="entry name" value="RIBOSOMAL RNA METHYLTRANSFERASE"/>
    <property type="match status" value="1"/>
</dbReference>
<keyword evidence="4" id="KW-0808">Transferase</keyword>
<feature type="region of interest" description="Disordered" evidence="8">
    <location>
        <begin position="212"/>
        <end position="234"/>
    </location>
</feature>
<dbReference type="EMBL" id="JAULSW010000001">
    <property type="protein sequence ID" value="KAK3395272.1"/>
    <property type="molecule type" value="Genomic_DNA"/>
</dbReference>
<keyword evidence="3 10" id="KW-0489">Methyltransferase</keyword>